<dbReference type="GO" id="GO:0030991">
    <property type="term" value="C:intraciliary transport particle A"/>
    <property type="evidence" value="ECO:0007669"/>
    <property type="project" value="TreeGrafter"/>
</dbReference>
<dbReference type="Proteomes" id="UP000193411">
    <property type="component" value="Unassembled WGS sequence"/>
</dbReference>
<dbReference type="Pfam" id="PF25063">
    <property type="entry name" value="ARM_TT21_C"/>
    <property type="match status" value="1"/>
</dbReference>
<protein>
    <recommendedName>
        <fullName evidence="1">Tetratricopeptide repeat protein 21A/21B C-terminal ARM domain-containing protein</fullName>
    </recommendedName>
</protein>
<keyword evidence="3" id="KW-1185">Reference proteome</keyword>
<evidence type="ECO:0000313" key="3">
    <source>
        <dbReference type="Proteomes" id="UP000193411"/>
    </source>
</evidence>
<dbReference type="InterPro" id="IPR056834">
    <property type="entry name" value="ARM_TT21_C"/>
</dbReference>
<dbReference type="SUPFAM" id="SSF48452">
    <property type="entry name" value="TPR-like"/>
    <property type="match status" value="1"/>
</dbReference>
<evidence type="ECO:0000313" key="2">
    <source>
        <dbReference type="EMBL" id="ORZ40367.1"/>
    </source>
</evidence>
<dbReference type="EMBL" id="MCFL01000003">
    <property type="protein sequence ID" value="ORZ40367.1"/>
    <property type="molecule type" value="Genomic_DNA"/>
</dbReference>
<proteinExistence type="predicted"/>
<dbReference type="Gene3D" id="1.25.40.10">
    <property type="entry name" value="Tetratricopeptide repeat domain"/>
    <property type="match status" value="1"/>
</dbReference>
<dbReference type="AlphaFoldDB" id="A0A1Y2I0H9"/>
<name>A0A1Y2I0H9_9FUNG</name>
<gene>
    <name evidence="2" type="ORF">BCR44DRAFT_36078</name>
</gene>
<dbReference type="STRING" id="765915.A0A1Y2I0H9"/>
<dbReference type="OrthoDB" id="10259630at2759"/>
<dbReference type="GO" id="GO:0035721">
    <property type="term" value="P:intraciliary retrograde transport"/>
    <property type="evidence" value="ECO:0007669"/>
    <property type="project" value="TreeGrafter"/>
</dbReference>
<reference evidence="2 3" key="1">
    <citation type="submission" date="2016-07" db="EMBL/GenBank/DDBJ databases">
        <title>Pervasive Adenine N6-methylation of Active Genes in Fungi.</title>
        <authorList>
            <consortium name="DOE Joint Genome Institute"/>
            <person name="Mondo S.J."/>
            <person name="Dannebaum R.O."/>
            <person name="Kuo R.C."/>
            <person name="Labutti K."/>
            <person name="Haridas S."/>
            <person name="Kuo A."/>
            <person name="Salamov A."/>
            <person name="Ahrendt S.R."/>
            <person name="Lipzen A."/>
            <person name="Sullivan W."/>
            <person name="Andreopoulos W.B."/>
            <person name="Clum A."/>
            <person name="Lindquist E."/>
            <person name="Daum C."/>
            <person name="Ramamoorthy G.K."/>
            <person name="Gryganskyi A."/>
            <person name="Culley D."/>
            <person name="Magnuson J.K."/>
            <person name="James T.Y."/>
            <person name="O'Malley M.A."/>
            <person name="Stajich J.E."/>
            <person name="Spatafora J.W."/>
            <person name="Visel A."/>
            <person name="Grigoriev I.V."/>
        </authorList>
    </citation>
    <scope>NUCLEOTIDE SEQUENCE [LARGE SCALE GENOMIC DNA]</scope>
    <source>
        <strain evidence="2 3">PL171</strain>
    </source>
</reference>
<feature type="domain" description="Tetratricopeptide repeat protein 21A/21B C-terminal ARM" evidence="1">
    <location>
        <begin position="3"/>
        <end position="170"/>
    </location>
</feature>
<dbReference type="GO" id="GO:0005929">
    <property type="term" value="C:cilium"/>
    <property type="evidence" value="ECO:0007669"/>
    <property type="project" value="GOC"/>
</dbReference>
<organism evidence="2 3">
    <name type="scientific">Catenaria anguillulae PL171</name>
    <dbReference type="NCBI Taxonomy" id="765915"/>
    <lineage>
        <taxon>Eukaryota</taxon>
        <taxon>Fungi</taxon>
        <taxon>Fungi incertae sedis</taxon>
        <taxon>Blastocladiomycota</taxon>
        <taxon>Blastocladiomycetes</taxon>
        <taxon>Blastocladiales</taxon>
        <taxon>Catenariaceae</taxon>
        <taxon>Catenaria</taxon>
    </lineage>
</organism>
<evidence type="ECO:0000259" key="1">
    <source>
        <dbReference type="Pfam" id="PF25063"/>
    </source>
</evidence>
<dbReference type="PANTHER" id="PTHR14699">
    <property type="entry name" value="STI2 PROTEIN-RELATED"/>
    <property type="match status" value="1"/>
</dbReference>
<dbReference type="InterPro" id="IPR040364">
    <property type="entry name" value="TTC21A/TTC21B"/>
</dbReference>
<dbReference type="PANTHER" id="PTHR14699:SF0">
    <property type="entry name" value="TETRATRICOPEPTIDE REPEAT PROTEIN 21 HOMOLOG"/>
    <property type="match status" value="1"/>
</dbReference>
<dbReference type="GO" id="GO:0061512">
    <property type="term" value="P:protein localization to cilium"/>
    <property type="evidence" value="ECO:0007669"/>
    <property type="project" value="TreeGrafter"/>
</dbReference>
<comment type="caution">
    <text evidence="2">The sequence shown here is derived from an EMBL/GenBank/DDBJ whole genome shotgun (WGS) entry which is preliminary data.</text>
</comment>
<sequence length="237" mass="24845">MILYGSRKRADVEKGMAQLRDVDGVPSHHVPTLVAMAIGHHLLGNAGKAKSALKQVAAHEWEMVDASWIEAGWLMLARQYLEAGKEDAANALVKSCLEVNPHGGGVRAHAVYAAVAERAGRRAEAAKHWKHAWIECGKTDPHIGARLALALLGDNQPWAAIPVVQRALAQLHKQAGATMAADEDPVVHVPVSAIPPTLAGGGGKGLMAESGGGGLAGNVSVRLKGDVLDRARAALRP</sequence>
<accession>A0A1Y2I0H9</accession>
<dbReference type="InterPro" id="IPR011990">
    <property type="entry name" value="TPR-like_helical_dom_sf"/>
</dbReference>